<evidence type="ECO:0000313" key="2">
    <source>
        <dbReference type="Proteomes" id="UP000046395"/>
    </source>
</evidence>
<name>A0A5S6QDQ6_TRIMR</name>
<feature type="compositionally biased region" description="Basic and acidic residues" evidence="1">
    <location>
        <begin position="93"/>
        <end position="125"/>
    </location>
</feature>
<accession>A0A5S6QDQ6</accession>
<dbReference type="Proteomes" id="UP000046395">
    <property type="component" value="Unassembled WGS sequence"/>
</dbReference>
<sequence length="153" mass="16608">MDDKAKKPDEKANAGGKVKEDKAQDKHKGEKAAEKAIPPKLKSAQISPAKPTTSPGTGDGDGPVNKSGEMQKLKDEEVDNFDPQATAAILAHPDADSLRYKKLKETEDKAKKAGKEKREPMKVEIIESDDTDLPLKEAFGDTPSEKKPDTKTK</sequence>
<evidence type="ECO:0000256" key="1">
    <source>
        <dbReference type="SAM" id="MobiDB-lite"/>
    </source>
</evidence>
<reference evidence="3" key="1">
    <citation type="submission" date="2019-12" db="UniProtKB">
        <authorList>
            <consortium name="WormBaseParasite"/>
        </authorList>
    </citation>
    <scope>IDENTIFICATION</scope>
</reference>
<proteinExistence type="predicted"/>
<feature type="compositionally biased region" description="Basic and acidic residues" evidence="1">
    <location>
        <begin position="1"/>
        <end position="34"/>
    </location>
</feature>
<keyword evidence="2" id="KW-1185">Reference proteome</keyword>
<dbReference type="AlphaFoldDB" id="A0A5S6QDQ6"/>
<feature type="compositionally biased region" description="Basic and acidic residues" evidence="1">
    <location>
        <begin position="133"/>
        <end position="153"/>
    </location>
</feature>
<evidence type="ECO:0000313" key="3">
    <source>
        <dbReference type="WBParaSite" id="TMUE_1000005314.1"/>
    </source>
</evidence>
<protein>
    <submittedName>
        <fullName evidence="3">Calpain inhibitor</fullName>
    </submittedName>
</protein>
<dbReference type="WBParaSite" id="TMUE_1000005314.1">
    <property type="protein sequence ID" value="TMUE_1000005314.1"/>
    <property type="gene ID" value="WBGene00299256"/>
</dbReference>
<organism evidence="2 3">
    <name type="scientific">Trichuris muris</name>
    <name type="common">Mouse whipworm</name>
    <dbReference type="NCBI Taxonomy" id="70415"/>
    <lineage>
        <taxon>Eukaryota</taxon>
        <taxon>Metazoa</taxon>
        <taxon>Ecdysozoa</taxon>
        <taxon>Nematoda</taxon>
        <taxon>Enoplea</taxon>
        <taxon>Dorylaimia</taxon>
        <taxon>Trichinellida</taxon>
        <taxon>Trichuridae</taxon>
        <taxon>Trichuris</taxon>
    </lineage>
</organism>
<feature type="region of interest" description="Disordered" evidence="1">
    <location>
        <begin position="1"/>
        <end position="153"/>
    </location>
</feature>